<organism evidence="1 2">
    <name type="scientific">Gordonia phage GodonK</name>
    <dbReference type="NCBI Taxonomy" id="2562192"/>
    <lineage>
        <taxon>Viruses</taxon>
        <taxon>Duplodnaviria</taxon>
        <taxon>Heunggongvirae</taxon>
        <taxon>Uroviricota</taxon>
        <taxon>Caudoviricetes</taxon>
        <taxon>Godonkavirus</taxon>
        <taxon>Godonkavirus godonK</taxon>
    </lineage>
</organism>
<sequence>MIELDGHWISYEWGVQFEVDVETDTGIHEETETRVCSERIAHRAVVYGMPKTGKNHRVVRRVVADWKEVK</sequence>
<dbReference type="KEGG" id="vg:55012890"/>
<proteinExistence type="predicted"/>
<evidence type="ECO:0000313" key="2">
    <source>
        <dbReference type="Proteomes" id="UP000297070"/>
    </source>
</evidence>
<accession>A0A4D6E1Y2</accession>
<keyword evidence="2" id="KW-1185">Reference proteome</keyword>
<evidence type="ECO:0000313" key="1">
    <source>
        <dbReference type="EMBL" id="QBZ72673.1"/>
    </source>
</evidence>
<dbReference type="Proteomes" id="UP000297070">
    <property type="component" value="Segment"/>
</dbReference>
<gene>
    <name evidence="1" type="primary">54</name>
    <name evidence="1" type="ORF">SEA_GODONK_54</name>
</gene>
<dbReference type="RefSeq" id="YP_009821438.1">
    <property type="nucleotide sequence ID" value="NC_048176.1"/>
</dbReference>
<protein>
    <submittedName>
        <fullName evidence="1">Uncharacterized protein</fullName>
    </submittedName>
</protein>
<dbReference type="EMBL" id="MK620899">
    <property type="protein sequence ID" value="QBZ72673.1"/>
    <property type="molecule type" value="Genomic_DNA"/>
</dbReference>
<name>A0A4D6E1Y2_9CAUD</name>
<dbReference type="GeneID" id="55012890"/>
<reference evidence="1 2" key="1">
    <citation type="submission" date="2019-03" db="EMBL/GenBank/DDBJ databases">
        <authorList>
            <person name="Douthitt C."/>
            <person name="D'Elia T."/>
            <person name="Bockoras C."/>
            <person name="Boss C."/>
            <person name="Clemons M."/>
            <person name="Green W."/>
            <person name="Harel H."/>
            <person name="Larralde J."/>
            <person name="Lopez M."/>
            <person name="Magana D."/>
            <person name="Miguel M."/>
            <person name="Muschweck L."/>
            <person name="Olivos K."/>
            <person name="Racette D."/>
            <person name="Reynolds M."/>
            <person name="Ru Y."/>
            <person name="Santana M."/>
            <person name="Simon R."/>
            <person name="Smotrilla K."/>
            <person name="Sufficool B."/>
            <person name="Tamayo B."/>
            <person name="Tirado E."/>
            <person name="Vajanyi M."/>
            <person name="Weger M."/>
            <person name="Wehr A."/>
            <person name="Whitaker K."/>
            <person name="Garlena R.A."/>
            <person name="Russell D.A."/>
            <person name="Pope W.H."/>
            <person name="Jacobs-Sera D."/>
            <person name="Hatfull G.F."/>
        </authorList>
    </citation>
    <scope>NUCLEOTIDE SEQUENCE [LARGE SCALE GENOMIC DNA]</scope>
</reference>